<dbReference type="OrthoDB" id="2990547at2"/>
<dbReference type="InterPro" id="IPR057767">
    <property type="entry name" value="UGSC-like_dom"/>
</dbReference>
<dbReference type="EMBL" id="JTDI01000005">
    <property type="protein sequence ID" value="KHK90346.1"/>
    <property type="molecule type" value="Genomic_DNA"/>
</dbReference>
<feature type="domain" description="UGSC-like" evidence="1">
    <location>
        <begin position="6"/>
        <end position="175"/>
    </location>
</feature>
<accession>A0A0B1ZGW6</accession>
<keyword evidence="3" id="KW-1185">Reference proteome</keyword>
<dbReference type="Pfam" id="PF24696">
    <property type="entry name" value="UGSC"/>
    <property type="match status" value="1"/>
</dbReference>
<organism evidence="2 3">
    <name type="scientific">Novosphingobium malaysiense</name>
    <dbReference type="NCBI Taxonomy" id="1348853"/>
    <lineage>
        <taxon>Bacteria</taxon>
        <taxon>Pseudomonadati</taxon>
        <taxon>Pseudomonadota</taxon>
        <taxon>Alphaproteobacteria</taxon>
        <taxon>Sphingomonadales</taxon>
        <taxon>Sphingomonadaceae</taxon>
        <taxon>Novosphingobium</taxon>
    </lineage>
</organism>
<gene>
    <name evidence="2" type="ORF">LK12_17255</name>
</gene>
<dbReference type="Proteomes" id="UP000031057">
    <property type="component" value="Unassembled WGS sequence"/>
</dbReference>
<dbReference type="AlphaFoldDB" id="A0A0B1ZGW6"/>
<dbReference type="RefSeq" id="WP_039286580.1">
    <property type="nucleotide sequence ID" value="NZ_JTDI01000005.1"/>
</dbReference>
<comment type="caution">
    <text evidence="2">The sequence shown here is derived from an EMBL/GenBank/DDBJ whole genome shotgun (WGS) entry which is preliminary data.</text>
</comment>
<evidence type="ECO:0000313" key="2">
    <source>
        <dbReference type="EMBL" id="KHK90346.1"/>
    </source>
</evidence>
<evidence type="ECO:0000259" key="1">
    <source>
        <dbReference type="Pfam" id="PF24696"/>
    </source>
</evidence>
<name>A0A0B1ZGW6_9SPHN</name>
<reference evidence="2 3" key="1">
    <citation type="submission" date="2014-10" db="EMBL/GenBank/DDBJ databases">
        <title>Genome sequence of Novosphingobium malaysiense MUSC 273(T).</title>
        <authorList>
            <person name="Lee L.-H."/>
        </authorList>
    </citation>
    <scope>NUCLEOTIDE SEQUENCE [LARGE SCALE GENOMIC DNA]</scope>
    <source>
        <strain evidence="2 3">MUSC 273</strain>
    </source>
</reference>
<proteinExistence type="predicted"/>
<sequence length="181" mass="20292">MTKGYVLDPVVRLKAPDNPAGPPLGPLSGKVLGLRRDIYWTSWDAVTDEWAKLAERDGAEVRYWRHYAPTGRQMEQMLSELDQFLSEVDGVVVGLSNCGACSQWVIHDALRALDKDIPTVVVSTDQFVEFNQLLANQGGRDEIRIAPLPYPLEGLPEEKIRQIARDNYESMLSYLGAEVYA</sequence>
<protein>
    <recommendedName>
        <fullName evidence="1">UGSC-like domain-containing protein</fullName>
    </recommendedName>
</protein>
<evidence type="ECO:0000313" key="3">
    <source>
        <dbReference type="Proteomes" id="UP000031057"/>
    </source>
</evidence>